<dbReference type="EMBL" id="JAQGEF010000001">
    <property type="protein sequence ID" value="MDA3613489.1"/>
    <property type="molecule type" value="Genomic_DNA"/>
</dbReference>
<gene>
    <name evidence="1" type="ORF">O3P16_01605</name>
</gene>
<accession>A0ABT4UF82</accession>
<dbReference type="RefSeq" id="WP_407029820.1">
    <property type="nucleotide sequence ID" value="NZ_JAQGEF010000001.1"/>
</dbReference>
<comment type="caution">
    <text evidence="1">The sequence shown here is derived from an EMBL/GenBank/DDBJ whole genome shotgun (WGS) entry which is preliminary data.</text>
</comment>
<evidence type="ECO:0000313" key="1">
    <source>
        <dbReference type="EMBL" id="MDA3613489.1"/>
    </source>
</evidence>
<proteinExistence type="predicted"/>
<evidence type="ECO:0008006" key="3">
    <source>
        <dbReference type="Google" id="ProtNLM"/>
    </source>
</evidence>
<keyword evidence="2" id="KW-1185">Reference proteome</keyword>
<reference evidence="1 2" key="1">
    <citation type="submission" date="2022-12" db="EMBL/GenBank/DDBJ databases">
        <title>Chitinophagaceae gen. sp. nov., a new member of the family Chitinophagaceae, isolated from soil in a chemical factory.</title>
        <authorList>
            <person name="Ke Z."/>
        </authorList>
    </citation>
    <scope>NUCLEOTIDE SEQUENCE [LARGE SCALE GENOMIC DNA]</scope>
    <source>
        <strain evidence="1 2">LY-5</strain>
    </source>
</reference>
<name>A0ABT4UF82_9BACT</name>
<evidence type="ECO:0000313" key="2">
    <source>
        <dbReference type="Proteomes" id="UP001210231"/>
    </source>
</evidence>
<dbReference type="Proteomes" id="UP001210231">
    <property type="component" value="Unassembled WGS sequence"/>
</dbReference>
<sequence length="143" mass="16490">MRYFILVIIFCFSTVIILAQSNLTIKKLDSSNNKLIYLIQNEKRLYLLTLFEASSQLIVRLNNKKGGKLIFQQKVNSGVSLGINTYTKGKDPILYIEVGSNVLYAHEIVFGKTIKFKKGLPMKGTILNEYYNKFLEKNDRISW</sequence>
<organism evidence="1 2">
    <name type="scientific">Polluticaenibacter yanchengensis</name>
    <dbReference type="NCBI Taxonomy" id="3014562"/>
    <lineage>
        <taxon>Bacteria</taxon>
        <taxon>Pseudomonadati</taxon>
        <taxon>Bacteroidota</taxon>
        <taxon>Chitinophagia</taxon>
        <taxon>Chitinophagales</taxon>
        <taxon>Chitinophagaceae</taxon>
        <taxon>Polluticaenibacter</taxon>
    </lineage>
</organism>
<protein>
    <recommendedName>
        <fullName evidence="3">DUF4369 domain-containing protein</fullName>
    </recommendedName>
</protein>